<sequence length="287" mass="32393">MDMAYMGYEAADLLPLVRELTERYTSKASTSVPWETAQQLMEAVLYCIGETQETGSGLGQNRELAGGEMMTAREAYDRGYHLVIRRAETVRKLYNKWIISFNGYESEGYSRTVTRNIPEFFKWYDPRFNPQQDFTGLDYPVPGDLGKRPGIDRVDRYLACIWTEQRFLGSLASDYVKTVLTAWGQEWRDQPVNLGEIVLRKILVHLLLRISPEETALEPDKYEALAAAVGSVSGERLAERLRGLSRGLATRYFPGDEALAAYLDCYIPVIAAELANGAAHGCLQRIV</sequence>
<evidence type="ECO:0000313" key="1">
    <source>
        <dbReference type="EMBL" id="RGX26913.1"/>
    </source>
</evidence>
<evidence type="ECO:0000313" key="2">
    <source>
        <dbReference type="Proteomes" id="UP000283880"/>
    </source>
</evidence>
<gene>
    <name evidence="1" type="ORF">DWV29_17670</name>
</gene>
<proteinExistence type="predicted"/>
<dbReference type="Proteomes" id="UP000283880">
    <property type="component" value="Unassembled WGS sequence"/>
</dbReference>
<dbReference type="RefSeq" id="WP_007715482.1">
    <property type="nucleotide sequence ID" value="NZ_JAWRJJ010000116.1"/>
</dbReference>
<organism evidence="1 2">
    <name type="scientific">Enterocloster asparagiformis</name>
    <dbReference type="NCBI Taxonomy" id="333367"/>
    <lineage>
        <taxon>Bacteria</taxon>
        <taxon>Bacillati</taxon>
        <taxon>Bacillota</taxon>
        <taxon>Clostridia</taxon>
        <taxon>Lachnospirales</taxon>
        <taxon>Lachnospiraceae</taxon>
        <taxon>Enterocloster</taxon>
    </lineage>
</organism>
<dbReference type="Pfam" id="PF19677">
    <property type="entry name" value="DUF6179"/>
    <property type="match status" value="1"/>
</dbReference>
<dbReference type="OrthoDB" id="1907610at2"/>
<dbReference type="EMBL" id="QSBM01000014">
    <property type="protein sequence ID" value="RGX26913.1"/>
    <property type="molecule type" value="Genomic_DNA"/>
</dbReference>
<protein>
    <submittedName>
        <fullName evidence="1">Uncharacterized protein</fullName>
    </submittedName>
</protein>
<dbReference type="AlphaFoldDB" id="A0A413FBY3"/>
<reference evidence="1 2" key="1">
    <citation type="submission" date="2018-08" db="EMBL/GenBank/DDBJ databases">
        <title>A genome reference for cultivated species of the human gut microbiota.</title>
        <authorList>
            <person name="Zou Y."/>
            <person name="Xue W."/>
            <person name="Luo G."/>
        </authorList>
    </citation>
    <scope>NUCLEOTIDE SEQUENCE [LARGE SCALE GENOMIC DNA]</scope>
    <source>
        <strain evidence="1 2">AF04-15</strain>
    </source>
</reference>
<comment type="caution">
    <text evidence="1">The sequence shown here is derived from an EMBL/GenBank/DDBJ whole genome shotgun (WGS) entry which is preliminary data.</text>
</comment>
<name>A0A413FBY3_9FIRM</name>
<accession>A0A413FBY3</accession>
<dbReference type="InterPro" id="IPR045751">
    <property type="entry name" value="DUF6179"/>
</dbReference>